<dbReference type="InterPro" id="IPR028846">
    <property type="entry name" value="Recoverin"/>
</dbReference>
<dbReference type="FunFam" id="1.10.238.10:FF:000083">
    <property type="entry name" value="guanylyl cyclase-activating protein 1"/>
    <property type="match status" value="1"/>
</dbReference>
<dbReference type="InParanoid" id="A0A3Q0FU83"/>
<evidence type="ECO:0000313" key="6">
    <source>
        <dbReference type="RefSeq" id="XP_025050899.1"/>
    </source>
</evidence>
<evidence type="ECO:0000256" key="3">
    <source>
        <dbReference type="ARBA" id="ARBA00022837"/>
    </source>
</evidence>
<dbReference type="Gene3D" id="1.10.238.10">
    <property type="entry name" value="EF-hand"/>
    <property type="match status" value="1"/>
</dbReference>
<keyword evidence="2" id="KW-0677">Repeat</keyword>
<keyword evidence="1" id="KW-0479">Metal-binding</keyword>
<evidence type="ECO:0000256" key="1">
    <source>
        <dbReference type="ARBA" id="ARBA00022723"/>
    </source>
</evidence>
<dbReference type="PANTHER" id="PTHR23055">
    <property type="entry name" value="CALCIUM BINDING PROTEINS"/>
    <property type="match status" value="1"/>
</dbReference>
<dbReference type="SUPFAM" id="SSF47473">
    <property type="entry name" value="EF-hand"/>
    <property type="match status" value="1"/>
</dbReference>
<gene>
    <name evidence="6" type="primary">LOC102378112</name>
</gene>
<sequence length="214" mass="24414">MRFTFARHRHLDGYIDFMEYVAALSLVLRGKMEQKLRWYFKLYDVDGNGCIDRHELLNIIKAIRAINGCDHETSAEEFTNRVFDKIDVNGDGELSLDEFVEGARKDEEFMEPGATLQRRRRSCWIQHQGDSLRPHLKRICKEPQEMSRKGMLCTNEAMNEIQFSGAAGRCGWSFSVGEGCCLQAPGHVHPGGGGACHVCAFIRKFFFFPWGGDL</sequence>
<accession>A0A3Q0FU83</accession>
<dbReference type="AlphaFoldDB" id="A0A3Q0FU83"/>
<proteinExistence type="predicted"/>
<dbReference type="PANTHER" id="PTHR23055:SF164">
    <property type="entry name" value="EF-HAND DOMAIN-CONTAINING PROTEIN"/>
    <property type="match status" value="1"/>
</dbReference>
<dbReference type="PRINTS" id="PR00450">
    <property type="entry name" value="RECOVERIN"/>
</dbReference>
<dbReference type="InterPro" id="IPR011992">
    <property type="entry name" value="EF-hand-dom_pair"/>
</dbReference>
<protein>
    <submittedName>
        <fullName evidence="6">Guanylyl cyclase-activating protein 2-like isoform X1</fullName>
    </submittedName>
</protein>
<dbReference type="Proteomes" id="UP000189705">
    <property type="component" value="Unplaced"/>
</dbReference>
<dbReference type="Pfam" id="PF13499">
    <property type="entry name" value="EF-hand_7"/>
    <property type="match status" value="1"/>
</dbReference>
<feature type="domain" description="EF-hand" evidence="4">
    <location>
        <begin position="31"/>
        <end position="66"/>
    </location>
</feature>
<name>A0A3Q0FU83_ALLSI</name>
<dbReference type="GO" id="GO:0005509">
    <property type="term" value="F:calcium ion binding"/>
    <property type="evidence" value="ECO:0007669"/>
    <property type="project" value="InterPro"/>
</dbReference>
<organism evidence="5 6">
    <name type="scientific">Alligator sinensis</name>
    <name type="common">Chinese alligator</name>
    <dbReference type="NCBI Taxonomy" id="38654"/>
    <lineage>
        <taxon>Eukaryota</taxon>
        <taxon>Metazoa</taxon>
        <taxon>Chordata</taxon>
        <taxon>Craniata</taxon>
        <taxon>Vertebrata</taxon>
        <taxon>Euteleostomi</taxon>
        <taxon>Archelosauria</taxon>
        <taxon>Archosauria</taxon>
        <taxon>Crocodylia</taxon>
        <taxon>Alligatoridae</taxon>
        <taxon>Alligatorinae</taxon>
        <taxon>Alligator</taxon>
    </lineage>
</organism>
<evidence type="ECO:0000313" key="5">
    <source>
        <dbReference type="Proteomes" id="UP000189705"/>
    </source>
</evidence>
<dbReference type="PROSITE" id="PS50222">
    <property type="entry name" value="EF_HAND_2"/>
    <property type="match status" value="2"/>
</dbReference>
<dbReference type="CDD" id="cd00051">
    <property type="entry name" value="EFh"/>
    <property type="match status" value="1"/>
</dbReference>
<dbReference type="InterPro" id="IPR002048">
    <property type="entry name" value="EF_hand_dom"/>
</dbReference>
<dbReference type="PROSITE" id="PS00018">
    <property type="entry name" value="EF_HAND_1"/>
    <property type="match status" value="2"/>
</dbReference>
<evidence type="ECO:0000259" key="4">
    <source>
        <dbReference type="PROSITE" id="PS50222"/>
    </source>
</evidence>
<evidence type="ECO:0000256" key="2">
    <source>
        <dbReference type="ARBA" id="ARBA00022737"/>
    </source>
</evidence>
<feature type="domain" description="EF-hand" evidence="4">
    <location>
        <begin position="74"/>
        <end position="109"/>
    </location>
</feature>
<reference evidence="6" key="1">
    <citation type="submission" date="2025-08" db="UniProtKB">
        <authorList>
            <consortium name="RefSeq"/>
        </authorList>
    </citation>
    <scope>IDENTIFICATION</scope>
</reference>
<keyword evidence="3" id="KW-0106">Calcium</keyword>
<dbReference type="SMART" id="SM00054">
    <property type="entry name" value="EFh"/>
    <property type="match status" value="2"/>
</dbReference>
<keyword evidence="5" id="KW-1185">Reference proteome</keyword>
<dbReference type="InterPro" id="IPR018247">
    <property type="entry name" value="EF_Hand_1_Ca_BS"/>
</dbReference>
<dbReference type="RefSeq" id="XP_025050899.1">
    <property type="nucleotide sequence ID" value="XM_025195114.1"/>
</dbReference>
<dbReference type="GeneID" id="102378112"/>
<dbReference type="STRING" id="38654.A0A3Q0FU83"/>